<evidence type="ECO:0000256" key="3">
    <source>
        <dbReference type="ARBA" id="ARBA00023002"/>
    </source>
</evidence>
<evidence type="ECO:0000259" key="6">
    <source>
        <dbReference type="Pfam" id="PF07732"/>
    </source>
</evidence>
<dbReference type="InterPro" id="IPR011706">
    <property type="entry name" value="Cu-oxidase_C"/>
</dbReference>
<dbReference type="SUPFAM" id="SSF49503">
    <property type="entry name" value="Cupredoxins"/>
    <property type="match status" value="3"/>
</dbReference>
<comment type="similarity">
    <text evidence="1">Belongs to the multicopper oxidase family.</text>
</comment>
<evidence type="ECO:0000256" key="4">
    <source>
        <dbReference type="SAM" id="MobiDB-lite"/>
    </source>
</evidence>
<dbReference type="InterPro" id="IPR045087">
    <property type="entry name" value="Cu-oxidase_fam"/>
</dbReference>
<organism evidence="7 8">
    <name type="scientific">Paenibacillus yanchengensis</name>
    <dbReference type="NCBI Taxonomy" id="2035833"/>
    <lineage>
        <taxon>Bacteria</taxon>
        <taxon>Bacillati</taxon>
        <taxon>Bacillota</taxon>
        <taxon>Bacilli</taxon>
        <taxon>Bacillales</taxon>
        <taxon>Paenibacillaceae</taxon>
        <taxon>Paenibacillus</taxon>
    </lineage>
</organism>
<keyword evidence="8" id="KW-1185">Reference proteome</keyword>
<feature type="compositionally biased region" description="Low complexity" evidence="4">
    <location>
        <begin position="28"/>
        <end position="46"/>
    </location>
</feature>
<dbReference type="InterPro" id="IPR011707">
    <property type="entry name" value="Cu-oxidase-like_N"/>
</dbReference>
<dbReference type="CDD" id="cd13867">
    <property type="entry name" value="CuRO_2_CueO_FtsP"/>
    <property type="match status" value="1"/>
</dbReference>
<dbReference type="CDD" id="cd04232">
    <property type="entry name" value="CuRO_1_CueO_FtsP"/>
    <property type="match status" value="1"/>
</dbReference>
<evidence type="ECO:0000256" key="1">
    <source>
        <dbReference type="ARBA" id="ARBA00010609"/>
    </source>
</evidence>
<evidence type="ECO:0000313" key="8">
    <source>
        <dbReference type="Proteomes" id="UP001597362"/>
    </source>
</evidence>
<keyword evidence="2" id="KW-0479">Metal-binding</keyword>
<dbReference type="PANTHER" id="PTHR48267">
    <property type="entry name" value="CUPREDOXIN SUPERFAMILY PROTEIN"/>
    <property type="match status" value="1"/>
</dbReference>
<name>A0ABW4YN77_9BACL</name>
<feature type="domain" description="Plastocyanin-like" evidence="5">
    <location>
        <begin position="409"/>
        <end position="528"/>
    </location>
</feature>
<comment type="caution">
    <text evidence="7">The sequence shown here is derived from an EMBL/GenBank/DDBJ whole genome shotgun (WGS) entry which is preliminary data.</text>
</comment>
<dbReference type="InterPro" id="IPR008972">
    <property type="entry name" value="Cupredoxin"/>
</dbReference>
<dbReference type="PROSITE" id="PS51257">
    <property type="entry name" value="PROKAR_LIPOPROTEIN"/>
    <property type="match status" value="1"/>
</dbReference>
<feature type="region of interest" description="Disordered" evidence="4">
    <location>
        <begin position="28"/>
        <end position="79"/>
    </location>
</feature>
<dbReference type="RefSeq" id="WP_377773981.1">
    <property type="nucleotide sequence ID" value="NZ_JBHUHO010000034.1"/>
</dbReference>
<dbReference type="CDD" id="cd13890">
    <property type="entry name" value="CuRO_3_CueO_FtsP"/>
    <property type="match status" value="1"/>
</dbReference>
<sequence>MMRKTAIVVISAVMLIIAGCGISPNETNGNDSGSNGASNNSSTNRNAMHMMNGHMGSLSTNEQQRKDDNDMQGHMSHNRNMNGHMDHENIVPLQASTGENKLAIPALLEPDKKGVYTVKAQQGKTAFFEGVLSETFGYNGDLLGPIIRLKQGEQAAIRIVNELKEETTFHWHGLEVAGQVDGGPHDPLQAGDEQLLKFDITQEAATLWFHPHPHNNTASQVYRGLAGLLYIEDENSAALPLPKEHGKNDFPLVFQDRLFNEAKQLDYEHAYYSDGTVGDTLLINGTVNPYLEVKREQVRLRLLNGANARNITFRLNTGDEFHQIATDGGLLNAPVAQTEITLTPSERAEIIVDFSLFAADQKIELVDEHGTVLLPFHIERGGKANSEPLPKQMNDYAVTEAEKALPISKKVELFGMMNMVYINGKKFDPDRVDLTQQKGVTEVWEIYNEKDMMGGMIHPFHIHGTQFKVISRDGVEPLAHEQGWKDSISVAPGERVKIAVTFEHEGLYMFHCHILEHEDSGMMGQIKVE</sequence>
<dbReference type="PANTHER" id="PTHR48267:SF1">
    <property type="entry name" value="BILIRUBIN OXIDASE"/>
    <property type="match status" value="1"/>
</dbReference>
<feature type="domain" description="Plastocyanin-like" evidence="6">
    <location>
        <begin position="123"/>
        <end position="235"/>
    </location>
</feature>
<evidence type="ECO:0000256" key="2">
    <source>
        <dbReference type="ARBA" id="ARBA00022723"/>
    </source>
</evidence>
<accession>A0ABW4YN77</accession>
<dbReference type="Pfam" id="PF07731">
    <property type="entry name" value="Cu-oxidase_2"/>
    <property type="match status" value="1"/>
</dbReference>
<evidence type="ECO:0000313" key="7">
    <source>
        <dbReference type="EMBL" id="MFD2117120.1"/>
    </source>
</evidence>
<reference evidence="8" key="1">
    <citation type="journal article" date="2019" name="Int. J. Syst. Evol. Microbiol.">
        <title>The Global Catalogue of Microorganisms (GCM) 10K type strain sequencing project: providing services to taxonomists for standard genome sequencing and annotation.</title>
        <authorList>
            <consortium name="The Broad Institute Genomics Platform"/>
            <consortium name="The Broad Institute Genome Sequencing Center for Infectious Disease"/>
            <person name="Wu L."/>
            <person name="Ma J."/>
        </authorList>
    </citation>
    <scope>NUCLEOTIDE SEQUENCE [LARGE SCALE GENOMIC DNA]</scope>
    <source>
        <strain evidence="8">GH52</strain>
    </source>
</reference>
<dbReference type="EMBL" id="JBHUHO010000034">
    <property type="protein sequence ID" value="MFD2117120.1"/>
    <property type="molecule type" value="Genomic_DNA"/>
</dbReference>
<gene>
    <name evidence="7" type="ORF">ACFSJH_15425</name>
</gene>
<proteinExistence type="inferred from homology"/>
<protein>
    <submittedName>
        <fullName evidence="7">Multicopper oxidase family protein</fullName>
    </submittedName>
</protein>
<dbReference type="Gene3D" id="2.60.40.420">
    <property type="entry name" value="Cupredoxins - blue copper proteins"/>
    <property type="match status" value="3"/>
</dbReference>
<dbReference type="Proteomes" id="UP001597362">
    <property type="component" value="Unassembled WGS sequence"/>
</dbReference>
<keyword evidence="3" id="KW-0560">Oxidoreductase</keyword>
<dbReference type="PROSITE" id="PS00080">
    <property type="entry name" value="MULTICOPPER_OXIDASE2"/>
    <property type="match status" value="1"/>
</dbReference>
<evidence type="ECO:0000259" key="5">
    <source>
        <dbReference type="Pfam" id="PF07731"/>
    </source>
</evidence>
<dbReference type="InterPro" id="IPR002355">
    <property type="entry name" value="Cu_oxidase_Cu_BS"/>
</dbReference>
<dbReference type="Pfam" id="PF07732">
    <property type="entry name" value="Cu-oxidase_3"/>
    <property type="match status" value="1"/>
</dbReference>